<proteinExistence type="predicted"/>
<sequence>MNTVDVSSWLLFEDSADSEADSGFSTLHLSIAAVADADEDDAESCISDKDGIYDLPMVADSHEDDQEVEFSSDEDDRNFCSSTVWLSDAALGCICPLALEDEGETKMTEVNINELEDRLFWETCIAVGYP</sequence>
<protein>
    <submittedName>
        <fullName evidence="1">Uncharacterized protein</fullName>
    </submittedName>
</protein>
<organism evidence="1 2">
    <name type="scientific">Bauhinia variegata</name>
    <name type="common">Purple orchid tree</name>
    <name type="synonym">Phanera variegata</name>
    <dbReference type="NCBI Taxonomy" id="167791"/>
    <lineage>
        <taxon>Eukaryota</taxon>
        <taxon>Viridiplantae</taxon>
        <taxon>Streptophyta</taxon>
        <taxon>Embryophyta</taxon>
        <taxon>Tracheophyta</taxon>
        <taxon>Spermatophyta</taxon>
        <taxon>Magnoliopsida</taxon>
        <taxon>eudicotyledons</taxon>
        <taxon>Gunneridae</taxon>
        <taxon>Pentapetalae</taxon>
        <taxon>rosids</taxon>
        <taxon>fabids</taxon>
        <taxon>Fabales</taxon>
        <taxon>Fabaceae</taxon>
        <taxon>Cercidoideae</taxon>
        <taxon>Cercideae</taxon>
        <taxon>Bauhiniinae</taxon>
        <taxon>Bauhinia</taxon>
    </lineage>
</organism>
<reference evidence="1 2" key="1">
    <citation type="journal article" date="2022" name="DNA Res.">
        <title>Chromosomal-level genome assembly of the orchid tree Bauhinia variegata (Leguminosae; Cercidoideae) supports the allotetraploid origin hypothesis of Bauhinia.</title>
        <authorList>
            <person name="Zhong Y."/>
            <person name="Chen Y."/>
            <person name="Zheng D."/>
            <person name="Pang J."/>
            <person name="Liu Y."/>
            <person name="Luo S."/>
            <person name="Meng S."/>
            <person name="Qian L."/>
            <person name="Wei D."/>
            <person name="Dai S."/>
            <person name="Zhou R."/>
        </authorList>
    </citation>
    <scope>NUCLEOTIDE SEQUENCE [LARGE SCALE GENOMIC DNA]</scope>
    <source>
        <strain evidence="1">BV-YZ2020</strain>
    </source>
</reference>
<dbReference type="Proteomes" id="UP000828941">
    <property type="component" value="Chromosome 5"/>
</dbReference>
<gene>
    <name evidence="1" type="ORF">L6164_012619</name>
</gene>
<accession>A0ACB9PA37</accession>
<dbReference type="EMBL" id="CM039430">
    <property type="protein sequence ID" value="KAI4345503.1"/>
    <property type="molecule type" value="Genomic_DNA"/>
</dbReference>
<name>A0ACB9PA37_BAUVA</name>
<comment type="caution">
    <text evidence="1">The sequence shown here is derived from an EMBL/GenBank/DDBJ whole genome shotgun (WGS) entry which is preliminary data.</text>
</comment>
<evidence type="ECO:0000313" key="2">
    <source>
        <dbReference type="Proteomes" id="UP000828941"/>
    </source>
</evidence>
<evidence type="ECO:0000313" key="1">
    <source>
        <dbReference type="EMBL" id="KAI4345503.1"/>
    </source>
</evidence>
<keyword evidence="2" id="KW-1185">Reference proteome</keyword>